<dbReference type="PANTHER" id="PTHR38436">
    <property type="entry name" value="POLYKETIDE CYCLASE SNOAL-LIKE DOMAIN"/>
    <property type="match status" value="1"/>
</dbReference>
<protein>
    <submittedName>
        <fullName evidence="2">Ester cyclase</fullName>
    </submittedName>
</protein>
<accession>A0ABN1VPK3</accession>
<dbReference type="Proteomes" id="UP001500037">
    <property type="component" value="Unassembled WGS sequence"/>
</dbReference>
<keyword evidence="3" id="KW-1185">Reference proteome</keyword>
<organism evidence="2 3">
    <name type="scientific">Kitasatospora nipponensis</name>
    <dbReference type="NCBI Taxonomy" id="258049"/>
    <lineage>
        <taxon>Bacteria</taxon>
        <taxon>Bacillati</taxon>
        <taxon>Actinomycetota</taxon>
        <taxon>Actinomycetes</taxon>
        <taxon>Kitasatosporales</taxon>
        <taxon>Streptomycetaceae</taxon>
        <taxon>Kitasatospora</taxon>
    </lineage>
</organism>
<reference evidence="2 3" key="1">
    <citation type="journal article" date="2019" name="Int. J. Syst. Evol. Microbiol.">
        <title>The Global Catalogue of Microorganisms (GCM) 10K type strain sequencing project: providing services to taxonomists for standard genome sequencing and annotation.</title>
        <authorList>
            <consortium name="The Broad Institute Genomics Platform"/>
            <consortium name="The Broad Institute Genome Sequencing Center for Infectious Disease"/>
            <person name="Wu L."/>
            <person name="Ma J."/>
        </authorList>
    </citation>
    <scope>NUCLEOTIDE SEQUENCE [LARGE SCALE GENOMIC DNA]</scope>
    <source>
        <strain evidence="2 3">JCM 13004</strain>
    </source>
</reference>
<dbReference type="Pfam" id="PF12680">
    <property type="entry name" value="SnoaL_2"/>
    <property type="match status" value="1"/>
</dbReference>
<gene>
    <name evidence="2" type="ORF">GCM10009665_02020</name>
</gene>
<dbReference type="SUPFAM" id="SSF54427">
    <property type="entry name" value="NTF2-like"/>
    <property type="match status" value="1"/>
</dbReference>
<comment type="caution">
    <text evidence="2">The sequence shown here is derived from an EMBL/GenBank/DDBJ whole genome shotgun (WGS) entry which is preliminary data.</text>
</comment>
<evidence type="ECO:0000313" key="2">
    <source>
        <dbReference type="EMBL" id="GAA1215805.1"/>
    </source>
</evidence>
<dbReference type="Gene3D" id="3.10.450.50">
    <property type="match status" value="1"/>
</dbReference>
<proteinExistence type="predicted"/>
<feature type="domain" description="SnoaL-like" evidence="1">
    <location>
        <begin position="16"/>
        <end position="113"/>
    </location>
</feature>
<sequence length="131" mass="14196">MTSTTVTGTTGTADLVRGYLETVWNQGRTELAERYVAADLIQHNPRLPDGLAALTGLVEAVRTTFPQLRFEPRRIAAEGDLVFVHAHVVPAPGERGLAVVDVFRLEGGLIVEHWDVNEEVPATTASGRPIV</sequence>
<dbReference type="EMBL" id="BAAALF010000002">
    <property type="protein sequence ID" value="GAA1215805.1"/>
    <property type="molecule type" value="Genomic_DNA"/>
</dbReference>
<dbReference type="InterPro" id="IPR009959">
    <property type="entry name" value="Cyclase_SnoaL-like"/>
</dbReference>
<evidence type="ECO:0000313" key="3">
    <source>
        <dbReference type="Proteomes" id="UP001500037"/>
    </source>
</evidence>
<dbReference type="InterPro" id="IPR032710">
    <property type="entry name" value="NTF2-like_dom_sf"/>
</dbReference>
<dbReference type="PANTHER" id="PTHR38436:SF1">
    <property type="entry name" value="ESTER CYCLASE"/>
    <property type="match status" value="1"/>
</dbReference>
<dbReference type="InterPro" id="IPR037401">
    <property type="entry name" value="SnoaL-like"/>
</dbReference>
<name>A0ABN1VPK3_9ACTN</name>
<dbReference type="RefSeq" id="WP_344437836.1">
    <property type="nucleotide sequence ID" value="NZ_BAAALF010000002.1"/>
</dbReference>
<evidence type="ECO:0000259" key="1">
    <source>
        <dbReference type="Pfam" id="PF12680"/>
    </source>
</evidence>